<feature type="transmembrane region" description="Helical" evidence="9">
    <location>
        <begin position="43"/>
        <end position="65"/>
    </location>
</feature>
<feature type="domain" description="Tripartite ATP-independent periplasmic transporters DctQ component" evidence="10">
    <location>
        <begin position="23"/>
        <end position="148"/>
    </location>
</feature>
<evidence type="ECO:0000256" key="6">
    <source>
        <dbReference type="ARBA" id="ARBA00022989"/>
    </source>
</evidence>
<dbReference type="Proteomes" id="UP000201613">
    <property type="component" value="Unassembled WGS sequence"/>
</dbReference>
<accession>A0A238LH24</accession>
<dbReference type="AlphaFoldDB" id="A0A238LH24"/>
<dbReference type="InterPro" id="IPR007387">
    <property type="entry name" value="TRAP_DctQ"/>
</dbReference>
<keyword evidence="3" id="KW-1003">Cell membrane</keyword>
<keyword evidence="2 9" id="KW-0813">Transport</keyword>
<dbReference type="RefSeq" id="WP_093992875.1">
    <property type="nucleotide sequence ID" value="NZ_FXZK01000005.1"/>
</dbReference>
<evidence type="ECO:0000256" key="7">
    <source>
        <dbReference type="ARBA" id="ARBA00023136"/>
    </source>
</evidence>
<keyword evidence="12" id="KW-1185">Reference proteome</keyword>
<gene>
    <name evidence="11" type="primary">siaT_11</name>
    <name evidence="11" type="ORF">LOM8899_02859</name>
</gene>
<evidence type="ECO:0000256" key="9">
    <source>
        <dbReference type="RuleBase" id="RU369079"/>
    </source>
</evidence>
<evidence type="ECO:0000256" key="3">
    <source>
        <dbReference type="ARBA" id="ARBA00022475"/>
    </source>
</evidence>
<evidence type="ECO:0000256" key="1">
    <source>
        <dbReference type="ARBA" id="ARBA00004429"/>
    </source>
</evidence>
<keyword evidence="7 9" id="KW-0472">Membrane</keyword>
<proteinExistence type="inferred from homology"/>
<feature type="transmembrane region" description="Helical" evidence="9">
    <location>
        <begin position="12"/>
        <end position="37"/>
    </location>
</feature>
<sequence>MHFVTKWFTRGTEFVAAALLAAMFLTFILQIFSRYVLQQPFGWTLELCLTLWVWIVFWGNAFIVRERDHVSFDILYLAMPRRPRQILALVSAAAIAVGMAVSFWPTWDYIDFLRIKKSATLKIPMRTIFSIYGLFLIAVALRYAWLFVAILRNGPPDDAHTLPGEDGS</sequence>
<dbReference type="PANTHER" id="PTHR35011">
    <property type="entry name" value="2,3-DIKETO-L-GULONATE TRAP TRANSPORTER SMALL PERMEASE PROTEIN YIAM"/>
    <property type="match status" value="1"/>
</dbReference>
<organism evidence="11 12">
    <name type="scientific">Flavimaricola marinus</name>
    <dbReference type="NCBI Taxonomy" id="1819565"/>
    <lineage>
        <taxon>Bacteria</taxon>
        <taxon>Pseudomonadati</taxon>
        <taxon>Pseudomonadota</taxon>
        <taxon>Alphaproteobacteria</taxon>
        <taxon>Rhodobacterales</taxon>
        <taxon>Paracoccaceae</taxon>
        <taxon>Flavimaricola</taxon>
    </lineage>
</organism>
<dbReference type="Pfam" id="PF04290">
    <property type="entry name" value="DctQ"/>
    <property type="match status" value="1"/>
</dbReference>
<dbReference type="PANTHER" id="PTHR35011:SF2">
    <property type="entry name" value="2,3-DIKETO-L-GULONATE TRAP TRANSPORTER SMALL PERMEASE PROTEIN YIAM"/>
    <property type="match status" value="1"/>
</dbReference>
<evidence type="ECO:0000313" key="12">
    <source>
        <dbReference type="Proteomes" id="UP000201613"/>
    </source>
</evidence>
<comment type="subcellular location">
    <subcellularLocation>
        <location evidence="1 9">Cell inner membrane</location>
        <topology evidence="1 9">Multi-pass membrane protein</topology>
    </subcellularLocation>
</comment>
<evidence type="ECO:0000256" key="4">
    <source>
        <dbReference type="ARBA" id="ARBA00022519"/>
    </source>
</evidence>
<comment type="similarity">
    <text evidence="8 9">Belongs to the TRAP transporter small permease family.</text>
</comment>
<keyword evidence="6 9" id="KW-1133">Transmembrane helix</keyword>
<name>A0A238LH24_9RHOB</name>
<evidence type="ECO:0000256" key="8">
    <source>
        <dbReference type="ARBA" id="ARBA00038436"/>
    </source>
</evidence>
<dbReference type="GO" id="GO:0022857">
    <property type="term" value="F:transmembrane transporter activity"/>
    <property type="evidence" value="ECO:0007669"/>
    <property type="project" value="UniProtKB-UniRule"/>
</dbReference>
<keyword evidence="4 9" id="KW-0997">Cell inner membrane</keyword>
<evidence type="ECO:0000259" key="10">
    <source>
        <dbReference type="Pfam" id="PF04290"/>
    </source>
</evidence>
<comment type="function">
    <text evidence="9">Part of the tripartite ATP-independent periplasmic (TRAP) transport system.</text>
</comment>
<dbReference type="GO" id="GO:0005886">
    <property type="term" value="C:plasma membrane"/>
    <property type="evidence" value="ECO:0007669"/>
    <property type="project" value="UniProtKB-SubCell"/>
</dbReference>
<dbReference type="EMBL" id="FXZK01000005">
    <property type="protein sequence ID" value="SMY08704.1"/>
    <property type="molecule type" value="Genomic_DNA"/>
</dbReference>
<comment type="subunit">
    <text evidence="9">The complex comprises the extracytoplasmic solute receptor protein and the two transmembrane proteins.</text>
</comment>
<evidence type="ECO:0000256" key="5">
    <source>
        <dbReference type="ARBA" id="ARBA00022692"/>
    </source>
</evidence>
<evidence type="ECO:0000256" key="2">
    <source>
        <dbReference type="ARBA" id="ARBA00022448"/>
    </source>
</evidence>
<dbReference type="OrthoDB" id="4250245at2"/>
<dbReference type="GO" id="GO:0015740">
    <property type="term" value="P:C4-dicarboxylate transport"/>
    <property type="evidence" value="ECO:0007669"/>
    <property type="project" value="TreeGrafter"/>
</dbReference>
<keyword evidence="5 9" id="KW-0812">Transmembrane</keyword>
<evidence type="ECO:0000313" key="11">
    <source>
        <dbReference type="EMBL" id="SMY08704.1"/>
    </source>
</evidence>
<protein>
    <recommendedName>
        <fullName evidence="9">TRAP transporter small permease protein</fullName>
    </recommendedName>
</protein>
<reference evidence="11 12" key="1">
    <citation type="submission" date="2017-05" db="EMBL/GenBank/DDBJ databases">
        <authorList>
            <person name="Song R."/>
            <person name="Chenine A.L."/>
            <person name="Ruprecht R.M."/>
        </authorList>
    </citation>
    <scope>NUCLEOTIDE SEQUENCE [LARGE SCALE GENOMIC DNA]</scope>
    <source>
        <strain evidence="11 12">CECT 8899</strain>
    </source>
</reference>
<feature type="transmembrane region" description="Helical" evidence="9">
    <location>
        <begin position="86"/>
        <end position="107"/>
    </location>
</feature>
<dbReference type="InterPro" id="IPR055348">
    <property type="entry name" value="DctQ"/>
</dbReference>
<feature type="transmembrane region" description="Helical" evidence="9">
    <location>
        <begin position="127"/>
        <end position="151"/>
    </location>
</feature>